<dbReference type="PANTHER" id="PTHR30185:SF18">
    <property type="entry name" value="TRANSCRIPTIONAL REGULATOR MTLR"/>
    <property type="match status" value="1"/>
</dbReference>
<evidence type="ECO:0000313" key="7">
    <source>
        <dbReference type="Proteomes" id="UP000004946"/>
    </source>
</evidence>
<organism evidence="6 7">
    <name type="scientific">Parascardovia denticolens DSM 10105 = JCM 12538</name>
    <dbReference type="NCBI Taxonomy" id="864564"/>
    <lineage>
        <taxon>Bacteria</taxon>
        <taxon>Bacillati</taxon>
        <taxon>Actinomycetota</taxon>
        <taxon>Actinomycetes</taxon>
        <taxon>Bifidobacteriales</taxon>
        <taxon>Bifidobacteriaceae</taxon>
        <taxon>Parascardovia</taxon>
    </lineage>
</organism>
<sequence length="318" mass="35309">MSSGDRQIVKVETKGDPMEILRVFNNNVILARDGGQEVILTGRGLGFQAKAGQSVDESRISKEFIPVDGRDPDHMAMMLADIPPEIVSLVADAMTDCGITKGSAVNPILTVALADHVVGVLRRLKAGIHVTYPLVAEVTTLYPDEYIQAQAFLTYLNNHLDQALPQEESVAFALHLVNAGFSTGDLSYTYQMTGLIQQILKIVEETFSIDVDQSSVSIGRFITHLRYLFVRSYQHQQLKDSPQPITKAICESYPQEFQCASTIAALLELRLNGPITTDEVAYLTLHVARVHEQALREEAERRMENKQQNRQEGESPLT</sequence>
<comment type="caution">
    <text evidence="6">The sequence shown here is derived from an EMBL/GenBank/DDBJ whole genome shotgun (WGS) entry which is preliminary data.</text>
</comment>
<dbReference type="SUPFAM" id="SSF50151">
    <property type="entry name" value="SacY-like RNA-binding domain"/>
    <property type="match status" value="1"/>
</dbReference>
<dbReference type="InterPro" id="IPR050661">
    <property type="entry name" value="BglG_antiterminators"/>
</dbReference>
<reference evidence="6 7" key="1">
    <citation type="submission" date="2010-12" db="EMBL/GenBank/DDBJ databases">
        <authorList>
            <person name="Muzny D."/>
            <person name="Qin X."/>
            <person name="Buhay C."/>
            <person name="Dugan-Rocha S."/>
            <person name="Ding Y."/>
            <person name="Chen G."/>
            <person name="Hawes A."/>
            <person name="Holder M."/>
            <person name="Jhangiani S."/>
            <person name="Johnson A."/>
            <person name="Khan Z."/>
            <person name="Li Z."/>
            <person name="Liu W."/>
            <person name="Liu X."/>
            <person name="Perez L."/>
            <person name="Shen H."/>
            <person name="Wang Q."/>
            <person name="Watt J."/>
            <person name="Xi L."/>
            <person name="Xin Y."/>
            <person name="Zhou J."/>
            <person name="Deng J."/>
            <person name="Jiang H."/>
            <person name="Liu Y."/>
            <person name="Qu J."/>
            <person name="Song X.-Z."/>
            <person name="Zhang L."/>
            <person name="Villasana D."/>
            <person name="Johnson A."/>
            <person name="Liu J."/>
            <person name="Liyanage D."/>
            <person name="Lorensuhewa L."/>
            <person name="Robinson T."/>
            <person name="Song A."/>
            <person name="Song B.-B."/>
            <person name="Dinh H."/>
            <person name="Thornton R."/>
            <person name="Coyle M."/>
            <person name="Francisco L."/>
            <person name="Jackson L."/>
            <person name="Javaid M."/>
            <person name="Korchina V."/>
            <person name="Kovar C."/>
            <person name="Mata R."/>
            <person name="Mathew T."/>
            <person name="Ngo R."/>
            <person name="Nguyen L."/>
            <person name="Nguyen N."/>
            <person name="Okwuonu G."/>
            <person name="Ongeri F."/>
            <person name="Pham C."/>
            <person name="Simmons D."/>
            <person name="Wilczek-Boney K."/>
            <person name="Hale W."/>
            <person name="Jakkamsetti A."/>
            <person name="Pham P."/>
            <person name="Ruth R."/>
            <person name="San Lucas F."/>
            <person name="Warren J."/>
            <person name="Zhang J."/>
            <person name="Zhao Z."/>
            <person name="Zhou C."/>
            <person name="Zhu D."/>
            <person name="Lee S."/>
            <person name="Bess C."/>
            <person name="Blankenburg K."/>
            <person name="Forbes L."/>
            <person name="Fu Q."/>
            <person name="Gubbala S."/>
            <person name="Hirani K."/>
            <person name="Jayaseelan J.C."/>
            <person name="Lara F."/>
            <person name="Munidasa M."/>
            <person name="Palculict T."/>
            <person name="Patil S."/>
            <person name="Pu L.-L."/>
            <person name="Saada N."/>
            <person name="Tang L."/>
            <person name="Weissenberger G."/>
            <person name="Zhu Y."/>
            <person name="Hemphill L."/>
            <person name="Shang Y."/>
            <person name="Youmans B."/>
            <person name="Ayvaz T."/>
            <person name="Ross M."/>
            <person name="Santibanez J."/>
            <person name="Aqrawi P."/>
            <person name="Gross S."/>
            <person name="Joshi V."/>
            <person name="Fowler G."/>
            <person name="Nazareth L."/>
            <person name="Reid J."/>
            <person name="Worley K."/>
            <person name="Petrosino J."/>
            <person name="Highlander S."/>
            <person name="Gibbs R."/>
        </authorList>
    </citation>
    <scope>NUCLEOTIDE SEQUENCE [LARGE SCALE GENOMIC DNA]</scope>
    <source>
        <strain evidence="6 7">DSM 10105</strain>
    </source>
</reference>
<dbReference type="AlphaFoldDB" id="E6JZ94"/>
<evidence type="ECO:0000259" key="5">
    <source>
        <dbReference type="PROSITE" id="PS51372"/>
    </source>
</evidence>
<keyword evidence="2" id="KW-0805">Transcription regulation</keyword>
<dbReference type="Gene3D" id="1.10.1790.10">
    <property type="entry name" value="PRD domain"/>
    <property type="match status" value="2"/>
</dbReference>
<feature type="domain" description="PRD" evidence="5">
    <location>
        <begin position="187"/>
        <end position="297"/>
    </location>
</feature>
<dbReference type="GO" id="GO:0003723">
    <property type="term" value="F:RNA binding"/>
    <property type="evidence" value="ECO:0007669"/>
    <property type="project" value="InterPro"/>
</dbReference>
<name>E6JZ94_PARDN</name>
<dbReference type="InterPro" id="IPR011608">
    <property type="entry name" value="PRD"/>
</dbReference>
<feature type="domain" description="PRD" evidence="5">
    <location>
        <begin position="81"/>
        <end position="186"/>
    </location>
</feature>
<keyword evidence="3" id="KW-0804">Transcription</keyword>
<dbReference type="InterPro" id="IPR004341">
    <property type="entry name" value="CAT_RNA-bd_dom"/>
</dbReference>
<dbReference type="EMBL" id="AEON01000001">
    <property type="protein sequence ID" value="EFT83984.1"/>
    <property type="molecule type" value="Genomic_DNA"/>
</dbReference>
<dbReference type="SMART" id="SM01061">
    <property type="entry name" value="CAT_RBD"/>
    <property type="match status" value="1"/>
</dbReference>
<dbReference type="HOGENOM" id="CLU_078802_0_0_11"/>
<dbReference type="Proteomes" id="UP000004946">
    <property type="component" value="Chromosome"/>
</dbReference>
<evidence type="ECO:0000256" key="4">
    <source>
        <dbReference type="SAM" id="MobiDB-lite"/>
    </source>
</evidence>
<dbReference type="GO" id="GO:0006355">
    <property type="term" value="P:regulation of DNA-templated transcription"/>
    <property type="evidence" value="ECO:0007669"/>
    <property type="project" value="InterPro"/>
</dbReference>
<gene>
    <name evidence="6" type="ORF">HMPREF0620_0989</name>
</gene>
<dbReference type="InterPro" id="IPR036650">
    <property type="entry name" value="CAT_RNA-bd_dom_sf"/>
</dbReference>
<protein>
    <submittedName>
        <fullName evidence="6">PRD domain protein</fullName>
    </submittedName>
</protein>
<feature type="region of interest" description="Disordered" evidence="4">
    <location>
        <begin position="296"/>
        <end position="318"/>
    </location>
</feature>
<dbReference type="SUPFAM" id="SSF63520">
    <property type="entry name" value="PTS-regulatory domain, PRD"/>
    <property type="match status" value="2"/>
</dbReference>
<evidence type="ECO:0000256" key="2">
    <source>
        <dbReference type="ARBA" id="ARBA00023015"/>
    </source>
</evidence>
<dbReference type="Gene3D" id="2.30.24.10">
    <property type="entry name" value="CAT RNA-binding domain"/>
    <property type="match status" value="1"/>
</dbReference>
<evidence type="ECO:0000313" key="6">
    <source>
        <dbReference type="EMBL" id="EFT83984.1"/>
    </source>
</evidence>
<evidence type="ECO:0000256" key="3">
    <source>
        <dbReference type="ARBA" id="ARBA00023163"/>
    </source>
</evidence>
<evidence type="ECO:0000256" key="1">
    <source>
        <dbReference type="ARBA" id="ARBA00022737"/>
    </source>
</evidence>
<dbReference type="InterPro" id="IPR036634">
    <property type="entry name" value="PRD_sf"/>
</dbReference>
<dbReference type="PROSITE" id="PS51372">
    <property type="entry name" value="PRD_2"/>
    <property type="match status" value="2"/>
</dbReference>
<accession>E6JZ94</accession>
<dbReference type="PATRIC" id="fig|864564.6.peg.723"/>
<dbReference type="Pfam" id="PF03123">
    <property type="entry name" value="CAT_RBD"/>
    <property type="match status" value="1"/>
</dbReference>
<keyword evidence="7" id="KW-1185">Reference proteome</keyword>
<dbReference type="PANTHER" id="PTHR30185">
    <property type="entry name" value="CRYPTIC BETA-GLUCOSIDE BGL OPERON ANTITERMINATOR"/>
    <property type="match status" value="1"/>
</dbReference>
<dbReference type="eggNOG" id="COG3711">
    <property type="taxonomic scope" value="Bacteria"/>
</dbReference>
<dbReference type="KEGG" id="pdo:PSDT_0654"/>
<dbReference type="Pfam" id="PF00874">
    <property type="entry name" value="PRD"/>
    <property type="match status" value="2"/>
</dbReference>
<proteinExistence type="predicted"/>
<keyword evidence="1" id="KW-0677">Repeat</keyword>